<dbReference type="Pfam" id="PF00672">
    <property type="entry name" value="HAMP"/>
    <property type="match status" value="1"/>
</dbReference>
<dbReference type="CDD" id="cd11386">
    <property type="entry name" value="MCP_signal"/>
    <property type="match status" value="1"/>
</dbReference>
<dbReference type="InterPro" id="IPR004089">
    <property type="entry name" value="MCPsignal_dom"/>
</dbReference>
<dbReference type="PRINTS" id="PR00260">
    <property type="entry name" value="CHEMTRNSDUCR"/>
</dbReference>
<comment type="similarity">
    <text evidence="2">Belongs to the methyl-accepting chemotaxis (MCP) protein family.</text>
</comment>
<dbReference type="Gene3D" id="1.10.287.950">
    <property type="entry name" value="Methyl-accepting chemotaxis protein"/>
    <property type="match status" value="1"/>
</dbReference>
<dbReference type="SMART" id="SM00304">
    <property type="entry name" value="HAMP"/>
    <property type="match status" value="1"/>
</dbReference>
<dbReference type="PROSITE" id="PS50111">
    <property type="entry name" value="CHEMOTAXIS_TRANSDUC_2"/>
    <property type="match status" value="1"/>
</dbReference>
<keyword evidence="4" id="KW-0472">Membrane</keyword>
<evidence type="ECO:0000256" key="3">
    <source>
        <dbReference type="PROSITE-ProRule" id="PRU00284"/>
    </source>
</evidence>
<evidence type="ECO:0000259" key="6">
    <source>
        <dbReference type="PROSITE" id="PS50112"/>
    </source>
</evidence>
<accession>A0ABV7TPA3</accession>
<keyword evidence="4" id="KW-1133">Transmembrane helix</keyword>
<dbReference type="InterPro" id="IPR035965">
    <property type="entry name" value="PAS-like_dom_sf"/>
</dbReference>
<dbReference type="CDD" id="cd00130">
    <property type="entry name" value="PAS"/>
    <property type="match status" value="1"/>
</dbReference>
<dbReference type="Proteomes" id="UP001595636">
    <property type="component" value="Unassembled WGS sequence"/>
</dbReference>
<organism evidence="8 9">
    <name type="scientific">Vogesella amnigena</name>
    <dbReference type="NCBI Taxonomy" id="1507449"/>
    <lineage>
        <taxon>Bacteria</taxon>
        <taxon>Pseudomonadati</taxon>
        <taxon>Pseudomonadota</taxon>
        <taxon>Betaproteobacteria</taxon>
        <taxon>Neisseriales</taxon>
        <taxon>Chromobacteriaceae</taxon>
        <taxon>Vogesella</taxon>
    </lineage>
</organism>
<proteinExistence type="inferred from homology"/>
<evidence type="ECO:0000259" key="5">
    <source>
        <dbReference type="PROSITE" id="PS50111"/>
    </source>
</evidence>
<gene>
    <name evidence="8" type="ORF">ACFOKJ_03480</name>
</gene>
<name>A0ABV7TPA3_9NEIS</name>
<dbReference type="SUPFAM" id="SSF55785">
    <property type="entry name" value="PYP-like sensor domain (PAS domain)"/>
    <property type="match status" value="1"/>
</dbReference>
<feature type="domain" description="Methyl-accepting transducer" evidence="5">
    <location>
        <begin position="254"/>
        <end position="490"/>
    </location>
</feature>
<evidence type="ECO:0000256" key="2">
    <source>
        <dbReference type="ARBA" id="ARBA00029447"/>
    </source>
</evidence>
<dbReference type="PROSITE" id="PS50885">
    <property type="entry name" value="HAMP"/>
    <property type="match status" value="1"/>
</dbReference>
<dbReference type="NCBIfam" id="TIGR00229">
    <property type="entry name" value="sensory_box"/>
    <property type="match status" value="1"/>
</dbReference>
<reference evidence="9" key="1">
    <citation type="journal article" date="2019" name="Int. J. Syst. Evol. Microbiol.">
        <title>The Global Catalogue of Microorganisms (GCM) 10K type strain sequencing project: providing services to taxonomists for standard genome sequencing and annotation.</title>
        <authorList>
            <consortium name="The Broad Institute Genomics Platform"/>
            <consortium name="The Broad Institute Genome Sequencing Center for Infectious Disease"/>
            <person name="Wu L."/>
            <person name="Ma J."/>
        </authorList>
    </citation>
    <scope>NUCLEOTIDE SEQUENCE [LARGE SCALE GENOMIC DNA]</scope>
    <source>
        <strain evidence="9">KCTC 42195</strain>
    </source>
</reference>
<dbReference type="PANTHER" id="PTHR32089">
    <property type="entry name" value="METHYL-ACCEPTING CHEMOTAXIS PROTEIN MCPB"/>
    <property type="match status" value="1"/>
</dbReference>
<dbReference type="InterPro" id="IPR003660">
    <property type="entry name" value="HAMP_dom"/>
</dbReference>
<dbReference type="Pfam" id="PF08447">
    <property type="entry name" value="PAS_3"/>
    <property type="match status" value="1"/>
</dbReference>
<dbReference type="PANTHER" id="PTHR32089:SF112">
    <property type="entry name" value="LYSOZYME-LIKE PROTEIN-RELATED"/>
    <property type="match status" value="1"/>
</dbReference>
<feature type="transmembrane region" description="Helical" evidence="4">
    <location>
        <begin position="154"/>
        <end position="172"/>
    </location>
</feature>
<dbReference type="CDD" id="cd06225">
    <property type="entry name" value="HAMP"/>
    <property type="match status" value="1"/>
</dbReference>
<dbReference type="InterPro" id="IPR000014">
    <property type="entry name" value="PAS"/>
</dbReference>
<evidence type="ECO:0000256" key="1">
    <source>
        <dbReference type="ARBA" id="ARBA00023224"/>
    </source>
</evidence>
<sequence>MKRNLPVTDEEYLLDPHKPIVTKTDLKGVITYANPSFIEISGFSQQELIGKSHNVVRHPDMPEAAFADLWQALKDDRPWRGLVKNRSKDGGFYWVDAYVTPITENGSKIGYMSVRNAPSREAVAQAEALYRAVNAGSAAFPASRPQFSCSINQSILLFVGALFCLGLLRNIVAGPAQLAIAILQIVGTLAGGLWLSRRITRPLQQAERLFQRMAEGDFSSEVDTRAPREIGQLLTRLQSMQINLRAMISDIVLAAHIVENEAAQMRDESRQLEARIAAQAGSIAEVAATLEQFSTAVAEISESTRRSSSFAVEARQLVSSGQSEMDQSRQASDAVIHTVTQAGGMLDTLQTAVAEIDNVTRTIRDVADQTNLLALNAAIEAARAGEQGRGFAVVADEVRKLAERTGNSTEEISATIIRVQQGTRRVFEVMQDTAGAVANSAQLLSNMQHAFDQIQQVSQGVAQSSHEISTTLSQQSEASHSIAASMERVNVLASENQATVARFMQSARTLHQAADEQHMLLARFER</sequence>
<feature type="transmembrane region" description="Helical" evidence="4">
    <location>
        <begin position="178"/>
        <end position="195"/>
    </location>
</feature>
<dbReference type="SMART" id="SM00091">
    <property type="entry name" value="PAS"/>
    <property type="match status" value="1"/>
</dbReference>
<dbReference type="RefSeq" id="WP_390276692.1">
    <property type="nucleotide sequence ID" value="NZ_JBHRYH010000008.1"/>
</dbReference>
<evidence type="ECO:0000256" key="4">
    <source>
        <dbReference type="SAM" id="Phobius"/>
    </source>
</evidence>
<dbReference type="PROSITE" id="PS50112">
    <property type="entry name" value="PAS"/>
    <property type="match status" value="1"/>
</dbReference>
<evidence type="ECO:0000313" key="9">
    <source>
        <dbReference type="Proteomes" id="UP001595636"/>
    </source>
</evidence>
<dbReference type="InterPro" id="IPR004090">
    <property type="entry name" value="Chemotax_Me-accpt_rcpt"/>
</dbReference>
<dbReference type="SUPFAM" id="SSF58104">
    <property type="entry name" value="Methyl-accepting chemotaxis protein (MCP) signaling domain"/>
    <property type="match status" value="1"/>
</dbReference>
<keyword evidence="9" id="KW-1185">Reference proteome</keyword>
<evidence type="ECO:0000259" key="7">
    <source>
        <dbReference type="PROSITE" id="PS50885"/>
    </source>
</evidence>
<keyword evidence="1 3" id="KW-0807">Transducer</keyword>
<feature type="domain" description="PAS" evidence="6">
    <location>
        <begin position="13"/>
        <end position="76"/>
    </location>
</feature>
<dbReference type="InterPro" id="IPR013655">
    <property type="entry name" value="PAS_fold_3"/>
</dbReference>
<dbReference type="EMBL" id="JBHRYH010000008">
    <property type="protein sequence ID" value="MFC3625207.1"/>
    <property type="molecule type" value="Genomic_DNA"/>
</dbReference>
<keyword evidence="4" id="KW-0812">Transmembrane</keyword>
<dbReference type="Pfam" id="PF00015">
    <property type="entry name" value="MCPsignal"/>
    <property type="match status" value="1"/>
</dbReference>
<comment type="caution">
    <text evidence="8">The sequence shown here is derived from an EMBL/GenBank/DDBJ whole genome shotgun (WGS) entry which is preliminary data.</text>
</comment>
<protein>
    <submittedName>
        <fullName evidence="8">Methyl-accepting chemotaxis protein</fullName>
    </submittedName>
</protein>
<evidence type="ECO:0000313" key="8">
    <source>
        <dbReference type="EMBL" id="MFC3625207.1"/>
    </source>
</evidence>
<feature type="domain" description="HAMP" evidence="7">
    <location>
        <begin position="197"/>
        <end position="249"/>
    </location>
</feature>
<dbReference type="SMART" id="SM00283">
    <property type="entry name" value="MA"/>
    <property type="match status" value="1"/>
</dbReference>
<dbReference type="Gene3D" id="3.30.450.20">
    <property type="entry name" value="PAS domain"/>
    <property type="match status" value="1"/>
</dbReference>